<keyword evidence="2" id="KW-0732">Signal</keyword>
<evidence type="ECO:0000256" key="1">
    <source>
        <dbReference type="ARBA" id="ARBA00022737"/>
    </source>
</evidence>
<evidence type="ECO:0000313" key="5">
    <source>
        <dbReference type="Proteomes" id="UP000823868"/>
    </source>
</evidence>
<feature type="chain" id="PRO_5038604646" evidence="2">
    <location>
        <begin position="26"/>
        <end position="438"/>
    </location>
</feature>
<evidence type="ECO:0000313" key="4">
    <source>
        <dbReference type="EMBL" id="HIY20704.1"/>
    </source>
</evidence>
<accession>A0A9D2BY12</accession>
<evidence type="ECO:0000256" key="2">
    <source>
        <dbReference type="SAM" id="SignalP"/>
    </source>
</evidence>
<reference evidence="4" key="1">
    <citation type="journal article" date="2021" name="PeerJ">
        <title>Extensive microbial diversity within the chicken gut microbiome revealed by metagenomics and culture.</title>
        <authorList>
            <person name="Gilroy R."/>
            <person name="Ravi A."/>
            <person name="Getino M."/>
            <person name="Pursley I."/>
            <person name="Horton D.L."/>
            <person name="Alikhan N.F."/>
            <person name="Baker D."/>
            <person name="Gharbi K."/>
            <person name="Hall N."/>
            <person name="Watson M."/>
            <person name="Adriaenssens E.M."/>
            <person name="Foster-Nyarko E."/>
            <person name="Jarju S."/>
            <person name="Secka A."/>
            <person name="Antonio M."/>
            <person name="Oren A."/>
            <person name="Chaudhuri R.R."/>
            <person name="La Ragione R."/>
            <person name="Hildebrand F."/>
            <person name="Pallen M.J."/>
        </authorList>
    </citation>
    <scope>NUCLEOTIDE SEQUENCE</scope>
    <source>
        <strain evidence="4">ChiBcec16_6824</strain>
    </source>
</reference>
<feature type="domain" description="SLH" evidence="3">
    <location>
        <begin position="158"/>
        <end position="222"/>
    </location>
</feature>
<protein>
    <submittedName>
        <fullName evidence="4">S-layer homology domain-containing protein</fullName>
    </submittedName>
</protein>
<keyword evidence="1" id="KW-0677">Repeat</keyword>
<sequence>MKKRMSSALIALVLVLSLLPSSVLAAGPGLSNFQKSQTYTPGQFTDVSATAWYASAVQAAYEYGLMQGPSATLFNVSGKLTIGETVAIASRLHATYQGNGYVFAQGNPWYQPYVDYAAANGIAGGYADYNAAISRAAFVMILANAFPESALTAKNTVEDNAIPDVPAGSNYYNAVYRFYRAGILSGTGSTRAFAPFEQITRSEVAVILSNMVNPALRASFTLAATPVTLYKGQNQTVSVLPNQVDSYLSQGWSRTKPAPITRNTPIRILRQPVVGHRDSVGGISFDIIWNNQSNKVIKYAHFYVTPYNRVWDPVKCEIRGYSLADCWVTGPVAKVSASTNLLDDTAGGYGVLAPREFLGEWDADYISKIFDDLTYYGPNGDYIPITAADYDNIFLVTYWDRMWYNNDIQNLLISKVVLEYMDGTKTTLTGDALQKCFY</sequence>
<dbReference type="PROSITE" id="PS51272">
    <property type="entry name" value="SLH"/>
    <property type="match status" value="2"/>
</dbReference>
<organism evidence="4 5">
    <name type="scientific">Candidatus Flavonifractor merdigallinarum</name>
    <dbReference type="NCBI Taxonomy" id="2838589"/>
    <lineage>
        <taxon>Bacteria</taxon>
        <taxon>Bacillati</taxon>
        <taxon>Bacillota</taxon>
        <taxon>Clostridia</taxon>
        <taxon>Eubacteriales</taxon>
        <taxon>Oscillospiraceae</taxon>
        <taxon>Flavonifractor</taxon>
    </lineage>
</organism>
<gene>
    <name evidence="4" type="ORF">H9841_02225</name>
</gene>
<dbReference type="InterPro" id="IPR001119">
    <property type="entry name" value="SLH_dom"/>
</dbReference>
<proteinExistence type="predicted"/>
<dbReference type="AlphaFoldDB" id="A0A9D2BY12"/>
<feature type="domain" description="SLH" evidence="3">
    <location>
        <begin position="40"/>
        <end position="103"/>
    </location>
</feature>
<reference evidence="4" key="2">
    <citation type="submission" date="2021-04" db="EMBL/GenBank/DDBJ databases">
        <authorList>
            <person name="Gilroy R."/>
        </authorList>
    </citation>
    <scope>NUCLEOTIDE SEQUENCE</scope>
    <source>
        <strain evidence="4">ChiBcec16_6824</strain>
    </source>
</reference>
<dbReference type="Pfam" id="PF00395">
    <property type="entry name" value="SLH"/>
    <property type="match status" value="3"/>
</dbReference>
<name>A0A9D2BY12_9FIRM</name>
<feature type="signal peptide" evidence="2">
    <location>
        <begin position="1"/>
        <end position="25"/>
    </location>
</feature>
<evidence type="ECO:0000259" key="3">
    <source>
        <dbReference type="PROSITE" id="PS51272"/>
    </source>
</evidence>
<dbReference type="EMBL" id="DXDX01000043">
    <property type="protein sequence ID" value="HIY20704.1"/>
    <property type="molecule type" value="Genomic_DNA"/>
</dbReference>
<dbReference type="Proteomes" id="UP000823868">
    <property type="component" value="Unassembled WGS sequence"/>
</dbReference>
<comment type="caution">
    <text evidence="4">The sequence shown here is derived from an EMBL/GenBank/DDBJ whole genome shotgun (WGS) entry which is preliminary data.</text>
</comment>